<evidence type="ECO:0000313" key="3">
    <source>
        <dbReference type="Proteomes" id="UP000289886"/>
    </source>
</evidence>
<organism evidence="2 3">
    <name type="scientific">Acipenser ruthenus</name>
    <name type="common">Sterlet sturgeon</name>
    <dbReference type="NCBI Taxonomy" id="7906"/>
    <lineage>
        <taxon>Eukaryota</taxon>
        <taxon>Metazoa</taxon>
        <taxon>Chordata</taxon>
        <taxon>Craniata</taxon>
        <taxon>Vertebrata</taxon>
        <taxon>Euteleostomi</taxon>
        <taxon>Actinopterygii</taxon>
        <taxon>Chondrostei</taxon>
        <taxon>Acipenseriformes</taxon>
        <taxon>Acipenseridae</taxon>
        <taxon>Acipenser</taxon>
    </lineage>
</organism>
<dbReference type="GO" id="GO:0035556">
    <property type="term" value="P:intracellular signal transduction"/>
    <property type="evidence" value="ECO:0007669"/>
    <property type="project" value="InterPro"/>
</dbReference>
<comment type="caution">
    <text evidence="2">The sequence shown here is derived from an EMBL/GenBank/DDBJ whole genome shotgun (WGS) entry which is preliminary data.</text>
</comment>
<accession>A0A444TXF3</accession>
<gene>
    <name evidence="2" type="ORF">EOD39_2928</name>
</gene>
<proteinExistence type="predicted"/>
<feature type="domain" description="DEP" evidence="1">
    <location>
        <begin position="76"/>
        <end position="151"/>
    </location>
</feature>
<name>A0A444TXF3_ACIRT</name>
<evidence type="ECO:0000259" key="1">
    <source>
        <dbReference type="PROSITE" id="PS50186"/>
    </source>
</evidence>
<reference evidence="2 3" key="1">
    <citation type="submission" date="2019-01" db="EMBL/GenBank/DDBJ databases">
        <title>Draft Genome and Complete Hox-Cluster Characterization of the Sterlet Sturgeon (Acipenser ruthenus).</title>
        <authorList>
            <person name="Wei Q."/>
        </authorList>
    </citation>
    <scope>NUCLEOTIDE SEQUENCE [LARGE SCALE GENOMIC DNA]</scope>
    <source>
        <strain evidence="2">WHYD16114868_AA</strain>
        <tissue evidence="2">Blood</tissue>
    </source>
</reference>
<dbReference type="SMART" id="SM00049">
    <property type="entry name" value="DEP"/>
    <property type="match status" value="1"/>
</dbReference>
<dbReference type="Proteomes" id="UP000289886">
    <property type="component" value="Unassembled WGS sequence"/>
</dbReference>
<dbReference type="InterPro" id="IPR000591">
    <property type="entry name" value="DEP_dom"/>
</dbReference>
<protein>
    <submittedName>
        <fullName evidence="2">Rap guanine nucleotide exchange factor 5</fullName>
    </submittedName>
</protein>
<dbReference type="EMBL" id="SCEB01215799">
    <property type="protein sequence ID" value="RXM27626.1"/>
    <property type="molecule type" value="Genomic_DNA"/>
</dbReference>
<evidence type="ECO:0000313" key="2">
    <source>
        <dbReference type="EMBL" id="RXM27626.1"/>
    </source>
</evidence>
<dbReference type="InterPro" id="IPR036388">
    <property type="entry name" value="WH-like_DNA-bd_sf"/>
</dbReference>
<sequence>MEGSGDIPGTCTPEVGQPATWRWSKSAKEQVHLKQKIKDLPALLKQGLHLRKKTAETACSQSFPCAGRALRNAFLAASPHPAKDQMQLARIIRRSYVGLELVEWILQQCLFIQCRVVAAGVWQILLELGILLSVDQNNVFEDANTYYQFSYEECDIQDCPFRNKEEWHNGVQLLMQLVPYVQFRIAVVNQPEKETEDKKQFCNEVLQMKALERLTSTPGAVCTLHDRDDISRIEMVQRLAKDSYRFLQTPNNTASDKTFEALILHLPRTFAVPRSHLQNSVSHVLINALVTYNPPPPFLTPIFTHPMNGPCNMLLKDMKQHLEVIILIPQD</sequence>
<dbReference type="Gene3D" id="1.10.10.10">
    <property type="entry name" value="Winged helix-like DNA-binding domain superfamily/Winged helix DNA-binding domain"/>
    <property type="match status" value="1"/>
</dbReference>
<dbReference type="InterPro" id="IPR036390">
    <property type="entry name" value="WH_DNA-bd_sf"/>
</dbReference>
<dbReference type="PROSITE" id="PS50186">
    <property type="entry name" value="DEP"/>
    <property type="match status" value="1"/>
</dbReference>
<keyword evidence="3" id="KW-1185">Reference proteome</keyword>
<dbReference type="SUPFAM" id="SSF46785">
    <property type="entry name" value="Winged helix' DNA-binding domain"/>
    <property type="match status" value="1"/>
</dbReference>
<dbReference type="AlphaFoldDB" id="A0A444TXF3"/>